<keyword evidence="5 10" id="KW-0133">Cell shape</keyword>
<evidence type="ECO:0000256" key="2">
    <source>
        <dbReference type="ARBA" id="ARBA00022618"/>
    </source>
</evidence>
<dbReference type="AlphaFoldDB" id="A0AA91PGP9"/>
<keyword evidence="3 10" id="KW-0328">Glycosyltransferase</keyword>
<keyword evidence="8 10" id="KW-0131">Cell cycle</keyword>
<dbReference type="GO" id="GO:0008360">
    <property type="term" value="P:regulation of cell shape"/>
    <property type="evidence" value="ECO:0007669"/>
    <property type="project" value="UniProtKB-KW"/>
</dbReference>
<evidence type="ECO:0000256" key="9">
    <source>
        <dbReference type="ARBA" id="ARBA00023316"/>
    </source>
</evidence>
<comment type="function">
    <text evidence="10">Cell wall formation. Catalyzes the transfer of a GlcNAc subunit on undecaprenyl-pyrophosphoryl-MurNAc-pentapeptide (lipid intermediate I) to form undecaprenyl-pyrophosphoryl-MurNAc-(pentapeptide)GlcNAc (lipid intermediate II).</text>
</comment>
<feature type="domain" description="Glycosyltransferase family 28 N-terminal" evidence="11">
    <location>
        <begin position="13"/>
        <end position="139"/>
    </location>
</feature>
<keyword evidence="1 10" id="KW-1003">Cell membrane</keyword>
<comment type="catalytic activity">
    <reaction evidence="10">
        <text>di-trans,octa-cis-undecaprenyl diphospho-N-acetyl-alpha-D-muramoyl-L-alanyl-D-glutamyl-meso-2,6-diaminopimeloyl-D-alanyl-D-alanine + UDP-N-acetyl-alpha-D-glucosamine = di-trans,octa-cis-undecaprenyl diphospho-[N-acetyl-alpha-D-glucosaminyl-(1-&gt;4)]-N-acetyl-alpha-D-muramoyl-L-alanyl-D-glutamyl-meso-2,6-diaminopimeloyl-D-alanyl-D-alanine + UDP + H(+)</text>
        <dbReference type="Rhea" id="RHEA:31227"/>
        <dbReference type="ChEBI" id="CHEBI:15378"/>
        <dbReference type="ChEBI" id="CHEBI:57705"/>
        <dbReference type="ChEBI" id="CHEBI:58223"/>
        <dbReference type="ChEBI" id="CHEBI:61387"/>
        <dbReference type="ChEBI" id="CHEBI:61388"/>
        <dbReference type="EC" id="2.4.1.227"/>
    </reaction>
</comment>
<evidence type="ECO:0000256" key="1">
    <source>
        <dbReference type="ARBA" id="ARBA00022475"/>
    </source>
</evidence>
<organism evidence="13 14">
    <name type="scientific">Mycolicibacillus koreensis</name>
    <dbReference type="NCBI Taxonomy" id="1069220"/>
    <lineage>
        <taxon>Bacteria</taxon>
        <taxon>Bacillati</taxon>
        <taxon>Actinomycetota</taxon>
        <taxon>Actinomycetes</taxon>
        <taxon>Mycobacteriales</taxon>
        <taxon>Mycobacteriaceae</taxon>
        <taxon>Mycolicibacillus</taxon>
    </lineage>
</organism>
<dbReference type="GO" id="GO:0005975">
    <property type="term" value="P:carbohydrate metabolic process"/>
    <property type="evidence" value="ECO:0007669"/>
    <property type="project" value="InterPro"/>
</dbReference>
<evidence type="ECO:0000256" key="8">
    <source>
        <dbReference type="ARBA" id="ARBA00023306"/>
    </source>
</evidence>
<evidence type="ECO:0000313" key="14">
    <source>
        <dbReference type="Proteomes" id="UP000193577"/>
    </source>
</evidence>
<keyword evidence="14" id="KW-1185">Reference proteome</keyword>
<evidence type="ECO:0000313" key="13">
    <source>
        <dbReference type="EMBL" id="OSC34605.1"/>
    </source>
</evidence>
<dbReference type="SUPFAM" id="SSF53756">
    <property type="entry name" value="UDP-Glycosyltransferase/glycogen phosphorylase"/>
    <property type="match status" value="1"/>
</dbReference>
<dbReference type="HAMAP" id="MF_00033">
    <property type="entry name" value="MurG"/>
    <property type="match status" value="1"/>
</dbReference>
<evidence type="ECO:0000259" key="12">
    <source>
        <dbReference type="Pfam" id="PF04101"/>
    </source>
</evidence>
<dbReference type="EMBL" id="NCXO01000009">
    <property type="protein sequence ID" value="OSC34605.1"/>
    <property type="molecule type" value="Genomic_DNA"/>
</dbReference>
<keyword evidence="6 10" id="KW-0573">Peptidoglycan synthesis</keyword>
<dbReference type="GO" id="GO:0005886">
    <property type="term" value="C:plasma membrane"/>
    <property type="evidence" value="ECO:0007669"/>
    <property type="project" value="UniProtKB-SubCell"/>
</dbReference>
<feature type="domain" description="Glycosyl transferase family 28 C-terminal" evidence="12">
    <location>
        <begin position="189"/>
        <end position="340"/>
    </location>
</feature>
<comment type="subcellular location">
    <subcellularLocation>
        <location evidence="10">Cell membrane</location>
        <topology evidence="10">Peripheral membrane protein</topology>
        <orientation evidence="10">Cytoplasmic side</orientation>
    </subcellularLocation>
</comment>
<dbReference type="PANTHER" id="PTHR21015:SF22">
    <property type="entry name" value="GLYCOSYLTRANSFERASE"/>
    <property type="match status" value="1"/>
</dbReference>
<feature type="binding site" evidence="10">
    <location>
        <begin position="20"/>
        <end position="22"/>
    </location>
    <ligand>
        <name>UDP-N-acetyl-alpha-D-glucosamine</name>
        <dbReference type="ChEBI" id="CHEBI:57705"/>
    </ligand>
</feature>
<dbReference type="InterPro" id="IPR006009">
    <property type="entry name" value="GlcNAc_MurG"/>
</dbReference>
<evidence type="ECO:0000256" key="3">
    <source>
        <dbReference type="ARBA" id="ARBA00022676"/>
    </source>
</evidence>
<evidence type="ECO:0000256" key="10">
    <source>
        <dbReference type="HAMAP-Rule" id="MF_00033"/>
    </source>
</evidence>
<dbReference type="EC" id="2.4.1.227" evidence="10"/>
<feature type="binding site" evidence="10">
    <location>
        <position position="165"/>
    </location>
    <ligand>
        <name>UDP-N-acetyl-alpha-D-glucosamine</name>
        <dbReference type="ChEBI" id="CHEBI:57705"/>
    </ligand>
</feature>
<feature type="binding site" evidence="10">
    <location>
        <position position="304"/>
    </location>
    <ligand>
        <name>UDP-N-acetyl-alpha-D-glucosamine</name>
        <dbReference type="ChEBI" id="CHEBI:57705"/>
    </ligand>
</feature>
<keyword evidence="7 10" id="KW-0472">Membrane</keyword>
<comment type="pathway">
    <text evidence="10">Cell wall biogenesis; peptidoglycan biosynthesis.</text>
</comment>
<dbReference type="Proteomes" id="UP000193577">
    <property type="component" value="Unassembled WGS sequence"/>
</dbReference>
<evidence type="ECO:0000256" key="4">
    <source>
        <dbReference type="ARBA" id="ARBA00022679"/>
    </source>
</evidence>
<sequence>MQPLLQGRMMTRIVLAGGGTGGHTVAARVIGDVARSEGFDTVWVGRPTSFEERVAAESGHRFIAAEMARPTASMSYLRVLRRVRSVLRDIRPDLVVATGGWVGAPVALAAVSLRIPLVCHEQTLIPGRATSLLSLFARSTWLTFPGAAAHLRWPRSTVVTGFPLRGELREQCSAEKASALLGISRTAPMLFVAGGGGGAESLNRFVADNLPTLLADWQIVHQAGGGSGLTTTAEALERLRDELPGRLRDRYVVAAYLNAGQVNAALRRADLVLGRSGAGFVNEVLELRAPAVFVPYPHARNDEQTALAREAMNTGAGVAIWPDHDVATQPDRLIAELRKRAYLRESHYRAGSTGVADRTIAEALRAVLR</sequence>
<dbReference type="InterPro" id="IPR004276">
    <property type="entry name" value="GlycoTrans_28_N"/>
</dbReference>
<dbReference type="CDD" id="cd03785">
    <property type="entry name" value="GT28_MurG"/>
    <property type="match status" value="1"/>
</dbReference>
<dbReference type="GO" id="GO:0050511">
    <property type="term" value="F:undecaprenyldiphospho-muramoylpentapeptide beta-N-acetylglucosaminyltransferase activity"/>
    <property type="evidence" value="ECO:0007669"/>
    <property type="project" value="UniProtKB-UniRule"/>
</dbReference>
<dbReference type="Gene3D" id="3.40.50.2000">
    <property type="entry name" value="Glycogen Phosphorylase B"/>
    <property type="match status" value="2"/>
</dbReference>
<proteinExistence type="inferred from homology"/>
<keyword evidence="2 10" id="KW-0132">Cell division</keyword>
<comment type="caution">
    <text evidence="10">Lacks conserved residue(s) required for the propagation of feature annotation.</text>
</comment>
<protein>
    <recommendedName>
        <fullName evidence="10">UDP-N-acetylglucosamine--N-acetylmuramyl-(pentapeptide) pyrophosphoryl-undecaprenol N-acetylglucosamine transferase</fullName>
        <ecNumber evidence="10">2.4.1.227</ecNumber>
    </recommendedName>
    <alternativeName>
        <fullName evidence="10">Undecaprenyl-PP-MurNAc-pentapeptide-UDPGlcNAc GlcNAc transferase</fullName>
    </alternativeName>
</protein>
<reference evidence="13 14" key="1">
    <citation type="submission" date="2017-04" db="EMBL/GenBank/DDBJ databases">
        <title>The new phylogeny of genus Mycobacterium.</title>
        <authorList>
            <person name="Tortoli E."/>
            <person name="Trovato A."/>
            <person name="Cirillo D.M."/>
        </authorList>
    </citation>
    <scope>NUCLEOTIDE SEQUENCE [LARGE SCALE GENOMIC DNA]</scope>
    <source>
        <strain evidence="13 14">KCTC 19819</strain>
    </source>
</reference>
<keyword evidence="4 10" id="KW-0808">Transferase</keyword>
<dbReference type="Pfam" id="PF04101">
    <property type="entry name" value="Glyco_tran_28_C"/>
    <property type="match status" value="1"/>
</dbReference>
<evidence type="ECO:0000256" key="7">
    <source>
        <dbReference type="ARBA" id="ARBA00023136"/>
    </source>
</evidence>
<dbReference type="GO" id="GO:0071555">
    <property type="term" value="P:cell wall organization"/>
    <property type="evidence" value="ECO:0007669"/>
    <property type="project" value="UniProtKB-KW"/>
</dbReference>
<gene>
    <name evidence="10" type="primary">murG</name>
    <name evidence="13" type="ORF">B8W67_06445</name>
</gene>
<evidence type="ECO:0000256" key="5">
    <source>
        <dbReference type="ARBA" id="ARBA00022960"/>
    </source>
</evidence>
<dbReference type="Pfam" id="PF03033">
    <property type="entry name" value="Glyco_transf_28"/>
    <property type="match status" value="1"/>
</dbReference>
<dbReference type="GO" id="GO:0009252">
    <property type="term" value="P:peptidoglycan biosynthetic process"/>
    <property type="evidence" value="ECO:0007669"/>
    <property type="project" value="UniProtKB-UniRule"/>
</dbReference>
<comment type="similarity">
    <text evidence="10">Belongs to the glycosyltransferase 28 family. MurG subfamily.</text>
</comment>
<dbReference type="InterPro" id="IPR007235">
    <property type="entry name" value="Glyco_trans_28_C"/>
</dbReference>
<keyword evidence="9 10" id="KW-0961">Cell wall biogenesis/degradation</keyword>
<evidence type="ECO:0000259" key="11">
    <source>
        <dbReference type="Pfam" id="PF03033"/>
    </source>
</evidence>
<name>A0AA91PGP9_9MYCO</name>
<accession>A0AA91PGP9</accession>
<comment type="caution">
    <text evidence="13">The sequence shown here is derived from an EMBL/GenBank/DDBJ whole genome shotgun (WGS) entry which is preliminary data.</text>
</comment>
<dbReference type="GO" id="GO:0051301">
    <property type="term" value="P:cell division"/>
    <property type="evidence" value="ECO:0007669"/>
    <property type="project" value="UniProtKB-KW"/>
</dbReference>
<dbReference type="PANTHER" id="PTHR21015">
    <property type="entry name" value="UDP-N-ACETYLGLUCOSAMINE--N-ACETYLMURAMYL-(PENTAPEPTIDE) PYROPHOSPHORYL-UNDECAPRENOL N-ACETYLGLUCOSAMINE TRANSFERASE 1"/>
    <property type="match status" value="1"/>
</dbReference>
<evidence type="ECO:0000256" key="6">
    <source>
        <dbReference type="ARBA" id="ARBA00022984"/>
    </source>
</evidence>